<reference evidence="3" key="1">
    <citation type="submission" date="2023-03" db="EMBL/GenBank/DDBJ databases">
        <title>Emydomyces testavorans Genome Sequence.</title>
        <authorList>
            <person name="Hoyer L."/>
        </authorList>
    </citation>
    <scope>NUCLEOTIDE SEQUENCE</scope>
    <source>
        <strain evidence="3">16-2883</strain>
    </source>
</reference>
<dbReference type="GO" id="GO:0005634">
    <property type="term" value="C:nucleus"/>
    <property type="evidence" value="ECO:0007669"/>
    <property type="project" value="TreeGrafter"/>
</dbReference>
<dbReference type="InterPro" id="IPR036641">
    <property type="entry name" value="HPT_dom_sf"/>
</dbReference>
<feature type="domain" description="HPt" evidence="2">
    <location>
        <begin position="58"/>
        <end position="164"/>
    </location>
</feature>
<feature type="modified residue" description="Phosphohistidine" evidence="1">
    <location>
        <position position="97"/>
    </location>
</feature>
<dbReference type="Proteomes" id="UP001219355">
    <property type="component" value="Chromosome 4"/>
</dbReference>
<organism evidence="3 4">
    <name type="scientific">Emydomyces testavorans</name>
    <dbReference type="NCBI Taxonomy" id="2070801"/>
    <lineage>
        <taxon>Eukaryota</taxon>
        <taxon>Fungi</taxon>
        <taxon>Dikarya</taxon>
        <taxon>Ascomycota</taxon>
        <taxon>Pezizomycotina</taxon>
        <taxon>Eurotiomycetes</taxon>
        <taxon>Eurotiomycetidae</taxon>
        <taxon>Onygenales</taxon>
        <taxon>Nannizziopsiaceae</taxon>
        <taxon>Emydomyces</taxon>
    </lineage>
</organism>
<dbReference type="GO" id="GO:0043424">
    <property type="term" value="F:protein histidine kinase binding"/>
    <property type="evidence" value="ECO:0007669"/>
    <property type="project" value="InterPro"/>
</dbReference>
<dbReference type="Gene3D" id="1.20.120.160">
    <property type="entry name" value="HPT domain"/>
    <property type="match status" value="1"/>
</dbReference>
<dbReference type="GO" id="GO:0000160">
    <property type="term" value="P:phosphorelay signal transduction system"/>
    <property type="evidence" value="ECO:0007669"/>
    <property type="project" value="InterPro"/>
</dbReference>
<protein>
    <submittedName>
        <fullName evidence="3">Phosphorelay intermediate protein</fullName>
    </submittedName>
</protein>
<accession>A0AAF0DMC0</accession>
<evidence type="ECO:0000259" key="2">
    <source>
        <dbReference type="PROSITE" id="PS50894"/>
    </source>
</evidence>
<dbReference type="EMBL" id="CP120630">
    <property type="protein sequence ID" value="WEW60863.1"/>
    <property type="molecule type" value="Genomic_DNA"/>
</dbReference>
<dbReference type="SUPFAM" id="SSF47226">
    <property type="entry name" value="Histidine-containing phosphotransfer domain, HPT domain"/>
    <property type="match status" value="1"/>
</dbReference>
<dbReference type="FunFam" id="1.20.120.160:FF:000007">
    <property type="entry name" value="Multistep phosphorelay regulator 1"/>
    <property type="match status" value="1"/>
</dbReference>
<evidence type="ECO:0000313" key="4">
    <source>
        <dbReference type="Proteomes" id="UP001219355"/>
    </source>
</evidence>
<proteinExistence type="predicted"/>
<dbReference type="SMART" id="SM00073">
    <property type="entry name" value="HPT"/>
    <property type="match status" value="1"/>
</dbReference>
<dbReference type="PANTHER" id="PTHR28242">
    <property type="entry name" value="PHOSPHORELAY INTERMEDIATE PROTEIN YPD1"/>
    <property type="match status" value="1"/>
</dbReference>
<dbReference type="CDD" id="cd00088">
    <property type="entry name" value="HPT"/>
    <property type="match status" value="1"/>
</dbReference>
<dbReference type="GO" id="GO:0009927">
    <property type="term" value="F:histidine phosphotransfer kinase activity"/>
    <property type="evidence" value="ECO:0007669"/>
    <property type="project" value="InterPro"/>
</dbReference>
<dbReference type="PROSITE" id="PS50894">
    <property type="entry name" value="HPT"/>
    <property type="match status" value="1"/>
</dbReference>
<keyword evidence="4" id="KW-1185">Reference proteome</keyword>
<name>A0AAF0DMC0_9EURO</name>
<gene>
    <name evidence="3" type="primary">YPD1</name>
    <name evidence="3" type="ORF">PRK78_006351</name>
</gene>
<keyword evidence="1" id="KW-0597">Phosphoprotein</keyword>
<dbReference type="AlphaFoldDB" id="A0AAF0DMC0"/>
<evidence type="ECO:0000313" key="3">
    <source>
        <dbReference type="EMBL" id="WEW60863.1"/>
    </source>
</evidence>
<dbReference type="Pfam" id="PF01627">
    <property type="entry name" value="Hpt"/>
    <property type="match status" value="1"/>
</dbReference>
<dbReference type="InterPro" id="IPR045871">
    <property type="entry name" value="AHP1-5/YPD1"/>
</dbReference>
<sequence>MAPSATPTADESLKQDPQADLYFLHSQTDELGINLNGREDLLDRTTFDQILEMDDDNAREFSKGIVYGFFDQAEATFVKMENAIVAQDLSEVSQLGHFLKGSSATLGLTKVKDACEKIQNFGARKDESGIVDEPDKAKSLSNIKKTLTEVKEDYNEVAKLLRDFYGDTIST</sequence>
<dbReference type="GO" id="GO:0005737">
    <property type="term" value="C:cytoplasm"/>
    <property type="evidence" value="ECO:0007669"/>
    <property type="project" value="TreeGrafter"/>
</dbReference>
<dbReference type="PANTHER" id="PTHR28242:SF52">
    <property type="entry name" value="PHOSPHORELAY INTERMEDIATE PROTEIN YPD1"/>
    <property type="match status" value="1"/>
</dbReference>
<evidence type="ECO:0000256" key="1">
    <source>
        <dbReference type="PROSITE-ProRule" id="PRU00110"/>
    </source>
</evidence>
<dbReference type="InterPro" id="IPR008207">
    <property type="entry name" value="Sig_transdc_His_kin_Hpt_dom"/>
</dbReference>